<dbReference type="EMBL" id="SMTF01000002">
    <property type="protein sequence ID" value="TDK27356.1"/>
    <property type="molecule type" value="Genomic_DNA"/>
</dbReference>
<reference evidence="2 3" key="1">
    <citation type="submission" date="2019-03" db="EMBL/GenBank/DDBJ databases">
        <title>Luteimonas zhaokaii sp.nov., isolated from the rectal contents of Plateau pika in Yushu, Qinghai Province, China.</title>
        <authorList>
            <person name="Zhang G."/>
        </authorList>
    </citation>
    <scope>NUCLEOTIDE SEQUENCE [LARGE SCALE GENOMIC DNA]</scope>
    <source>
        <strain evidence="2 3">B9</strain>
    </source>
</reference>
<dbReference type="Proteomes" id="UP000294796">
    <property type="component" value="Unassembled WGS sequence"/>
</dbReference>
<feature type="chain" id="PRO_5020602458" description="Outer membrane protein beta-barrel domain-containing protein" evidence="1">
    <location>
        <begin position="22"/>
        <end position="258"/>
    </location>
</feature>
<sequence>METRSWLGLMALVAGAAQAQAADDDRWAYRAAPYVWSTSFDGSVAHAQLPLGFRADNNFGDAWKDLDVDRIGGMGAFEARKGRHGLLVDGLYARLSTAVQAPQMGAQLPARLKLRAATGLVAYRYGWLEDASGHLDLVAGARAWSVRTRIAYAAPIPLPPPMPQQYSGQQKADWVDLQVGVKGRRAFANRTFLGGWALAGRGESDLSTDVMLLAGYAFNDRTSLVAGYRWLSSDYASSNGFSFDTTLNGPGLGLEHQF</sequence>
<dbReference type="AlphaFoldDB" id="A0A4R5U187"/>
<comment type="caution">
    <text evidence="2">The sequence shown here is derived from an EMBL/GenBank/DDBJ whole genome shotgun (WGS) entry which is preliminary data.</text>
</comment>
<accession>A0A4R5U187</accession>
<dbReference type="OrthoDB" id="6555107at2"/>
<evidence type="ECO:0000313" key="2">
    <source>
        <dbReference type="EMBL" id="TDK27356.1"/>
    </source>
</evidence>
<feature type="signal peptide" evidence="1">
    <location>
        <begin position="1"/>
        <end position="21"/>
    </location>
</feature>
<evidence type="ECO:0000256" key="1">
    <source>
        <dbReference type="SAM" id="SignalP"/>
    </source>
</evidence>
<gene>
    <name evidence="2" type="ORF">E2F46_03965</name>
</gene>
<organism evidence="2 3">
    <name type="scientific">Luteimonas aestuarii</name>
    <dbReference type="NCBI Taxonomy" id="453837"/>
    <lineage>
        <taxon>Bacteria</taxon>
        <taxon>Pseudomonadati</taxon>
        <taxon>Pseudomonadota</taxon>
        <taxon>Gammaproteobacteria</taxon>
        <taxon>Lysobacterales</taxon>
        <taxon>Lysobacteraceae</taxon>
        <taxon>Luteimonas</taxon>
    </lineage>
</organism>
<keyword evidence="3" id="KW-1185">Reference proteome</keyword>
<evidence type="ECO:0000313" key="3">
    <source>
        <dbReference type="Proteomes" id="UP000294796"/>
    </source>
</evidence>
<proteinExistence type="predicted"/>
<protein>
    <recommendedName>
        <fullName evidence="4">Outer membrane protein beta-barrel domain-containing protein</fullName>
    </recommendedName>
</protein>
<dbReference type="RefSeq" id="WP_133320775.1">
    <property type="nucleotide sequence ID" value="NZ_SMTF01000002.1"/>
</dbReference>
<evidence type="ECO:0008006" key="4">
    <source>
        <dbReference type="Google" id="ProtNLM"/>
    </source>
</evidence>
<name>A0A4R5U187_9GAMM</name>
<keyword evidence="1" id="KW-0732">Signal</keyword>